<evidence type="ECO:0000256" key="2">
    <source>
        <dbReference type="ARBA" id="ARBA00022679"/>
    </source>
</evidence>
<name>A0A4W6DL64_LATCA</name>
<dbReference type="GO" id="GO:0004623">
    <property type="term" value="F:phospholipase A2 activity"/>
    <property type="evidence" value="ECO:0007669"/>
    <property type="project" value="TreeGrafter"/>
</dbReference>
<dbReference type="InParanoid" id="A0A4W6DL64"/>
<dbReference type="PANTHER" id="PTHR13943">
    <property type="entry name" value="HRAS-LIKE SUPPRESSOR - RELATED"/>
    <property type="match status" value="1"/>
</dbReference>
<reference evidence="7" key="2">
    <citation type="submission" date="2025-08" db="UniProtKB">
        <authorList>
            <consortium name="Ensembl"/>
        </authorList>
    </citation>
    <scope>IDENTIFICATION</scope>
</reference>
<dbReference type="Pfam" id="PF04970">
    <property type="entry name" value="LRAT"/>
    <property type="match status" value="1"/>
</dbReference>
<dbReference type="InterPro" id="IPR051496">
    <property type="entry name" value="H-rev107_PLA/AT"/>
</dbReference>
<dbReference type="GeneTree" id="ENSGT01150000287039"/>
<keyword evidence="4" id="KW-0443">Lipid metabolism</keyword>
<keyword evidence="5" id="KW-0732">Signal</keyword>
<keyword evidence="3" id="KW-0378">Hydrolase</keyword>
<evidence type="ECO:0000256" key="4">
    <source>
        <dbReference type="ARBA" id="ARBA00023098"/>
    </source>
</evidence>
<dbReference type="PROSITE" id="PS51934">
    <property type="entry name" value="LRAT"/>
    <property type="match status" value="1"/>
</dbReference>
<keyword evidence="8" id="KW-1185">Reference proteome</keyword>
<sequence length="160" mass="18140">AAKMKNLILVAVILQLVITISQIQTVSILKYQFGDIISFERRCGGTVFYKHFAIYVDNETLTGSSITCTFDELKETTGKVDNYFDGGLTMGTQEEIKARIQAARTHCGLYNLFTNNCEHLATFVRYGEKFSLQVCGILNTILSLCWPLSVLFRTAHYYKR</sequence>
<comment type="similarity">
    <text evidence="1">Belongs to the H-rev107 family.</text>
</comment>
<evidence type="ECO:0000313" key="7">
    <source>
        <dbReference type="Ensembl" id="ENSLCAP00010025652.1"/>
    </source>
</evidence>
<keyword evidence="2" id="KW-0808">Transferase</keyword>
<dbReference type="InterPro" id="IPR007053">
    <property type="entry name" value="LRAT_dom"/>
</dbReference>
<proteinExistence type="inferred from homology"/>
<evidence type="ECO:0000259" key="6">
    <source>
        <dbReference type="PROSITE" id="PS51934"/>
    </source>
</evidence>
<evidence type="ECO:0000256" key="5">
    <source>
        <dbReference type="SAM" id="SignalP"/>
    </source>
</evidence>
<dbReference type="GO" id="GO:0070292">
    <property type="term" value="P:N-acylphosphatidylethanolamine metabolic process"/>
    <property type="evidence" value="ECO:0007669"/>
    <property type="project" value="TreeGrafter"/>
</dbReference>
<dbReference type="AlphaFoldDB" id="A0A4W6DL64"/>
<feature type="chain" id="PRO_5021507332" description="LRAT domain-containing protein" evidence="5">
    <location>
        <begin position="26"/>
        <end position="160"/>
    </location>
</feature>
<dbReference type="PANTHER" id="PTHR13943:SF77">
    <property type="entry name" value="LRAT DOMAIN-CONTAINING PROTEIN"/>
    <property type="match status" value="1"/>
</dbReference>
<organism evidence="7 8">
    <name type="scientific">Lates calcarifer</name>
    <name type="common">Barramundi</name>
    <name type="synonym">Holocentrus calcarifer</name>
    <dbReference type="NCBI Taxonomy" id="8187"/>
    <lineage>
        <taxon>Eukaryota</taxon>
        <taxon>Metazoa</taxon>
        <taxon>Chordata</taxon>
        <taxon>Craniata</taxon>
        <taxon>Vertebrata</taxon>
        <taxon>Euteleostomi</taxon>
        <taxon>Actinopterygii</taxon>
        <taxon>Neopterygii</taxon>
        <taxon>Teleostei</taxon>
        <taxon>Neoteleostei</taxon>
        <taxon>Acanthomorphata</taxon>
        <taxon>Carangaria</taxon>
        <taxon>Carangaria incertae sedis</taxon>
        <taxon>Centropomidae</taxon>
        <taxon>Lates</taxon>
    </lineage>
</organism>
<reference evidence="7" key="3">
    <citation type="submission" date="2025-09" db="UniProtKB">
        <authorList>
            <consortium name="Ensembl"/>
        </authorList>
    </citation>
    <scope>IDENTIFICATION</scope>
</reference>
<feature type="domain" description="LRAT" evidence="6">
    <location>
        <begin position="41"/>
        <end position="133"/>
    </location>
</feature>
<evidence type="ECO:0000256" key="1">
    <source>
        <dbReference type="ARBA" id="ARBA00007824"/>
    </source>
</evidence>
<dbReference type="GO" id="GO:0016410">
    <property type="term" value="F:N-acyltransferase activity"/>
    <property type="evidence" value="ECO:0007669"/>
    <property type="project" value="TreeGrafter"/>
</dbReference>
<dbReference type="Ensembl" id="ENSLCAT00010026201.1">
    <property type="protein sequence ID" value="ENSLCAP00010025652.1"/>
    <property type="gene ID" value="ENSLCAG00010011993.1"/>
</dbReference>
<evidence type="ECO:0000313" key="8">
    <source>
        <dbReference type="Proteomes" id="UP000314980"/>
    </source>
</evidence>
<dbReference type="GO" id="GO:0008970">
    <property type="term" value="F:phospholipase A1 activity"/>
    <property type="evidence" value="ECO:0007669"/>
    <property type="project" value="TreeGrafter"/>
</dbReference>
<reference evidence="8" key="1">
    <citation type="submission" date="2015-09" db="EMBL/GenBank/DDBJ databases">
        <authorList>
            <person name="Sai Rama Sridatta P."/>
        </authorList>
    </citation>
    <scope>NUCLEOTIDE SEQUENCE [LARGE SCALE GENOMIC DNA]</scope>
</reference>
<dbReference type="Gene3D" id="3.90.1720.10">
    <property type="entry name" value="endopeptidase domain like (from Nostoc punctiforme)"/>
    <property type="match status" value="1"/>
</dbReference>
<protein>
    <recommendedName>
        <fullName evidence="6">LRAT domain-containing protein</fullName>
    </recommendedName>
</protein>
<feature type="signal peptide" evidence="5">
    <location>
        <begin position="1"/>
        <end position="25"/>
    </location>
</feature>
<dbReference type="GO" id="GO:0005737">
    <property type="term" value="C:cytoplasm"/>
    <property type="evidence" value="ECO:0007669"/>
    <property type="project" value="TreeGrafter"/>
</dbReference>
<dbReference type="Proteomes" id="UP000314980">
    <property type="component" value="Unassembled WGS sequence"/>
</dbReference>
<accession>A0A4W6DL64</accession>
<evidence type="ECO:0000256" key="3">
    <source>
        <dbReference type="ARBA" id="ARBA00022801"/>
    </source>
</evidence>